<gene>
    <name evidence="2" type="ORF">GCM10009757_49470</name>
</gene>
<keyword evidence="3" id="KW-1185">Reference proteome</keyword>
<organism evidence="2 3">
    <name type="scientific">Streptomyces cheonanensis</name>
    <dbReference type="NCBI Taxonomy" id="312720"/>
    <lineage>
        <taxon>Bacteria</taxon>
        <taxon>Bacillati</taxon>
        <taxon>Actinomycetota</taxon>
        <taxon>Actinomycetes</taxon>
        <taxon>Kitasatosporales</taxon>
        <taxon>Streptomycetaceae</taxon>
        <taxon>Streptomyces</taxon>
    </lineage>
</organism>
<evidence type="ECO:0000313" key="2">
    <source>
        <dbReference type="EMBL" id="GAA2064050.1"/>
    </source>
</evidence>
<reference evidence="2 3" key="1">
    <citation type="journal article" date="2019" name="Int. J. Syst. Evol. Microbiol.">
        <title>The Global Catalogue of Microorganisms (GCM) 10K type strain sequencing project: providing services to taxonomists for standard genome sequencing and annotation.</title>
        <authorList>
            <consortium name="The Broad Institute Genomics Platform"/>
            <consortium name="The Broad Institute Genome Sequencing Center for Infectious Disease"/>
            <person name="Wu L."/>
            <person name="Ma J."/>
        </authorList>
    </citation>
    <scope>NUCLEOTIDE SEQUENCE [LARGE SCALE GENOMIC DNA]</scope>
    <source>
        <strain evidence="2 3">JCM 14549</strain>
    </source>
</reference>
<sequence>MSGHATAARRAALPTPGGPLPHDPAPSLSVSIQSHSGVAMTDDAHPSPTTALSRRRLLRGAAALGTATAAGGALSLAGAPAAHAAVPGFPTFSYYGQVFDKSRLRYNPTNELIFPSVRHVAGRIANPLGRWYMYYAPHDNPGGICLAYADTITGPWREYPNNPVIPRTWASFDVSHVSSPDAFYNPADRKIYLFFHGENHTTRVASSSDGRTFQYHNRVVGTYMLPGVSETSYARVFPHPTKAGMYIMLFMGNHGGTRKIYIGWSHALTSGWQVKPDPLISPRAGEGGQLSGAHYWSRNGGGHVVYHSGAGNIHVARVGTGFDREDHLGVLYDSRSGAPDNGRAAAPSFVEVDGRLHMFYEAGQRGSTNIALARAN</sequence>
<accession>A0ABN2VJM4</accession>
<dbReference type="InterPro" id="IPR006311">
    <property type="entry name" value="TAT_signal"/>
</dbReference>
<feature type="compositionally biased region" description="Low complexity" evidence="1">
    <location>
        <begin position="1"/>
        <end position="15"/>
    </location>
</feature>
<dbReference type="EMBL" id="BAAANQ010000014">
    <property type="protein sequence ID" value="GAA2064050.1"/>
    <property type="molecule type" value="Genomic_DNA"/>
</dbReference>
<comment type="caution">
    <text evidence="2">The sequence shown here is derived from an EMBL/GenBank/DDBJ whole genome shotgun (WGS) entry which is preliminary data.</text>
</comment>
<evidence type="ECO:0000313" key="3">
    <source>
        <dbReference type="Proteomes" id="UP001403094"/>
    </source>
</evidence>
<evidence type="ECO:0000256" key="1">
    <source>
        <dbReference type="SAM" id="MobiDB-lite"/>
    </source>
</evidence>
<dbReference type="SUPFAM" id="SSF75005">
    <property type="entry name" value="Arabinanase/levansucrase/invertase"/>
    <property type="match status" value="1"/>
</dbReference>
<proteinExistence type="predicted"/>
<name>A0ABN2VJM4_9ACTN</name>
<dbReference type="PROSITE" id="PS51318">
    <property type="entry name" value="TAT"/>
    <property type="match status" value="1"/>
</dbReference>
<dbReference type="Gene3D" id="2.115.10.20">
    <property type="entry name" value="Glycosyl hydrolase domain, family 43"/>
    <property type="match status" value="2"/>
</dbReference>
<dbReference type="InterPro" id="IPR023296">
    <property type="entry name" value="Glyco_hydro_beta-prop_sf"/>
</dbReference>
<dbReference type="Proteomes" id="UP001403094">
    <property type="component" value="Unassembled WGS sequence"/>
</dbReference>
<protein>
    <submittedName>
        <fullName evidence="2">Twin-arginine translocation signal domain-containing protein</fullName>
    </submittedName>
</protein>
<feature type="region of interest" description="Disordered" evidence="1">
    <location>
        <begin position="1"/>
        <end position="51"/>
    </location>
</feature>